<proteinExistence type="predicted"/>
<reference evidence="1 2" key="1">
    <citation type="submission" date="2018-07" db="EMBL/GenBank/DDBJ databases">
        <title>Genomic Encyclopedia of Type Strains, Phase IV (KMG-IV): sequencing the most valuable type-strain genomes for metagenomic binning, comparative biology and taxonomic classification.</title>
        <authorList>
            <person name="Goeker M."/>
        </authorList>
    </citation>
    <scope>NUCLEOTIDE SEQUENCE [LARGE SCALE GENOMIC DNA]</scope>
    <source>
        <strain evidence="1 2">DSM 4134</strain>
    </source>
</reference>
<accession>A0A3D9KZ52</accession>
<keyword evidence="2" id="KW-1185">Reference proteome</keyword>
<dbReference type="EMBL" id="QREG01000017">
    <property type="protein sequence ID" value="RED95560.1"/>
    <property type="molecule type" value="Genomic_DNA"/>
</dbReference>
<sequence length="159" mass="18739">MYKETFRNLVEWATKNSEKFYAGNLNATENPYYIGFGNPNSDVLIVGQEKAIEKSNQEQILSESIDNPKQWYQIITEGIFELDYRFYQNGHFKNPLHPYSVKPKRGNTWNQYQQLLEVIYPTLIENEINNSFLLHSFITEVNHEVSPRSLGYQNNPIRK</sequence>
<dbReference type="RefSeq" id="WP_115869205.1">
    <property type="nucleotide sequence ID" value="NZ_QREG01000017.1"/>
</dbReference>
<comment type="caution">
    <text evidence="1">The sequence shown here is derived from an EMBL/GenBank/DDBJ whole genome shotgun (WGS) entry which is preliminary data.</text>
</comment>
<evidence type="ECO:0000313" key="2">
    <source>
        <dbReference type="Proteomes" id="UP000256779"/>
    </source>
</evidence>
<dbReference type="Proteomes" id="UP000256779">
    <property type="component" value="Unassembled WGS sequence"/>
</dbReference>
<evidence type="ECO:0000313" key="1">
    <source>
        <dbReference type="EMBL" id="RED95560.1"/>
    </source>
</evidence>
<name>A0A3D9KZ52_MARFU</name>
<dbReference type="OrthoDB" id="1075713at2"/>
<dbReference type="AlphaFoldDB" id="A0A3D9KZ52"/>
<organism evidence="1 2">
    <name type="scientific">Marinoscillum furvescens DSM 4134</name>
    <dbReference type="NCBI Taxonomy" id="1122208"/>
    <lineage>
        <taxon>Bacteria</taxon>
        <taxon>Pseudomonadati</taxon>
        <taxon>Bacteroidota</taxon>
        <taxon>Cytophagia</taxon>
        <taxon>Cytophagales</taxon>
        <taxon>Reichenbachiellaceae</taxon>
        <taxon>Marinoscillum</taxon>
    </lineage>
</organism>
<protein>
    <submittedName>
        <fullName evidence="1">Uncharacterized protein</fullName>
    </submittedName>
</protein>
<gene>
    <name evidence="1" type="ORF">C7460_1179</name>
</gene>